<dbReference type="AlphaFoldDB" id="A0A7R8ZLD1"/>
<evidence type="ECO:0000313" key="1">
    <source>
        <dbReference type="EMBL" id="CAD7224333.1"/>
    </source>
</evidence>
<gene>
    <name evidence="1" type="ORF">CTOB1V02_LOCUS2300</name>
</gene>
<protein>
    <submittedName>
        <fullName evidence="1">Uncharacterized protein</fullName>
    </submittedName>
</protein>
<proteinExistence type="predicted"/>
<dbReference type="EMBL" id="OB660351">
    <property type="protein sequence ID" value="CAD7224333.1"/>
    <property type="molecule type" value="Genomic_DNA"/>
</dbReference>
<accession>A0A7R8ZLD1</accession>
<sequence>MATHPCYILTVFLFCCGLLPEQTVQQLNVLHITDSKNKAATSVMTRILSLVNNTNTNEGITLKSYKEIQNTNLGSYNFVNETCDILDSLITQGNPPHIVIDTTLDGLSSDIVKAITKALQVPIVSATYGHETDGRYNE</sequence>
<dbReference type="OrthoDB" id="5984008at2759"/>
<name>A0A7R8ZLD1_9CRUS</name>
<organism evidence="1">
    <name type="scientific">Cyprideis torosa</name>
    <dbReference type="NCBI Taxonomy" id="163714"/>
    <lineage>
        <taxon>Eukaryota</taxon>
        <taxon>Metazoa</taxon>
        <taxon>Ecdysozoa</taxon>
        <taxon>Arthropoda</taxon>
        <taxon>Crustacea</taxon>
        <taxon>Oligostraca</taxon>
        <taxon>Ostracoda</taxon>
        <taxon>Podocopa</taxon>
        <taxon>Podocopida</taxon>
        <taxon>Cytherocopina</taxon>
        <taxon>Cytheroidea</taxon>
        <taxon>Cytherideidae</taxon>
        <taxon>Cyprideis</taxon>
    </lineage>
</organism>
<reference evidence="1" key="1">
    <citation type="submission" date="2020-11" db="EMBL/GenBank/DDBJ databases">
        <authorList>
            <person name="Tran Van P."/>
        </authorList>
    </citation>
    <scope>NUCLEOTIDE SEQUENCE</scope>
</reference>